<sequence length="180" mass="20118">MAISTHLAILISSLLLLPLAFPSIAAAYGDNYETPKYKKTDIVVEGMVYCQSCDNYGSWSLSRAEPIASAKISVICKNEYDQVSYYKAFETNGKGYFFAELKEYKMGNSILDHPLQSCKVKLVSSPLENCNLLSNVNYGMDGSPLLYEKKRLYRKDRDVVIYAAGPLAFRPAQCPAPTHY</sequence>
<dbReference type="PANTHER" id="PTHR33470:SF4">
    <property type="entry name" value="OS01G0164025 PROTEIN"/>
    <property type="match status" value="1"/>
</dbReference>
<proteinExistence type="predicted"/>
<dbReference type="GO" id="GO:0048767">
    <property type="term" value="P:root hair elongation"/>
    <property type="evidence" value="ECO:0007669"/>
    <property type="project" value="TreeGrafter"/>
</dbReference>
<dbReference type="Pfam" id="PF01190">
    <property type="entry name" value="Pollen_Ole_e_1"/>
    <property type="match status" value="1"/>
</dbReference>
<comment type="caution">
    <text evidence="3">The sequence shown here is derived from an EMBL/GenBank/DDBJ whole genome shotgun (WGS) entry which is preliminary data.</text>
</comment>
<dbReference type="GO" id="GO:0071944">
    <property type="term" value="C:cell periphery"/>
    <property type="evidence" value="ECO:0007669"/>
    <property type="project" value="TreeGrafter"/>
</dbReference>
<keyword evidence="1 2" id="KW-0732">Signal</keyword>
<dbReference type="OrthoDB" id="1936190at2759"/>
<dbReference type="Proteomes" id="UP000188268">
    <property type="component" value="Unassembled WGS sequence"/>
</dbReference>
<dbReference type="EMBL" id="AWWV01011500">
    <property type="protein sequence ID" value="OMO71991.1"/>
    <property type="molecule type" value="Genomic_DNA"/>
</dbReference>
<feature type="chain" id="PRO_5010355737" evidence="2">
    <location>
        <begin position="27"/>
        <end position="180"/>
    </location>
</feature>
<gene>
    <name evidence="3" type="ORF">CCACVL1_18000</name>
</gene>
<dbReference type="OMA" id="AFRPANC"/>
<evidence type="ECO:0000313" key="4">
    <source>
        <dbReference type="Proteomes" id="UP000188268"/>
    </source>
</evidence>
<evidence type="ECO:0000256" key="1">
    <source>
        <dbReference type="ARBA" id="ARBA00022729"/>
    </source>
</evidence>
<organism evidence="3 4">
    <name type="scientific">Corchorus capsularis</name>
    <name type="common">Jute</name>
    <dbReference type="NCBI Taxonomy" id="210143"/>
    <lineage>
        <taxon>Eukaryota</taxon>
        <taxon>Viridiplantae</taxon>
        <taxon>Streptophyta</taxon>
        <taxon>Embryophyta</taxon>
        <taxon>Tracheophyta</taxon>
        <taxon>Spermatophyta</taxon>
        <taxon>Magnoliopsida</taxon>
        <taxon>eudicotyledons</taxon>
        <taxon>Gunneridae</taxon>
        <taxon>Pentapetalae</taxon>
        <taxon>rosids</taxon>
        <taxon>malvids</taxon>
        <taxon>Malvales</taxon>
        <taxon>Malvaceae</taxon>
        <taxon>Grewioideae</taxon>
        <taxon>Apeibeae</taxon>
        <taxon>Corchorus</taxon>
    </lineage>
</organism>
<accession>A0A1R3HPA7</accession>
<feature type="signal peptide" evidence="2">
    <location>
        <begin position="1"/>
        <end position="26"/>
    </location>
</feature>
<dbReference type="AlphaFoldDB" id="A0A1R3HPA7"/>
<evidence type="ECO:0000313" key="3">
    <source>
        <dbReference type="EMBL" id="OMO71991.1"/>
    </source>
</evidence>
<protein>
    <submittedName>
        <fullName evidence="3">Pollen Ole e 1 allergen/extensin</fullName>
    </submittedName>
</protein>
<dbReference type="Gramene" id="OMO71991">
    <property type="protein sequence ID" value="OMO71991"/>
    <property type="gene ID" value="CCACVL1_18000"/>
</dbReference>
<dbReference type="GO" id="GO:0009826">
    <property type="term" value="P:unidimensional cell growth"/>
    <property type="evidence" value="ECO:0007669"/>
    <property type="project" value="TreeGrafter"/>
</dbReference>
<evidence type="ECO:0000256" key="2">
    <source>
        <dbReference type="SAM" id="SignalP"/>
    </source>
</evidence>
<reference evidence="3 4" key="1">
    <citation type="submission" date="2013-09" db="EMBL/GenBank/DDBJ databases">
        <title>Corchorus capsularis genome sequencing.</title>
        <authorList>
            <person name="Alam M."/>
            <person name="Haque M.S."/>
            <person name="Islam M.S."/>
            <person name="Emdad E.M."/>
            <person name="Islam M.M."/>
            <person name="Ahmed B."/>
            <person name="Halim A."/>
            <person name="Hossen Q.M.M."/>
            <person name="Hossain M.Z."/>
            <person name="Ahmed R."/>
            <person name="Khan M.M."/>
            <person name="Islam R."/>
            <person name="Rashid M.M."/>
            <person name="Khan S.A."/>
            <person name="Rahman M.S."/>
            <person name="Alam M."/>
        </authorList>
    </citation>
    <scope>NUCLEOTIDE SEQUENCE [LARGE SCALE GENOMIC DNA]</scope>
    <source>
        <strain evidence="4">cv. CVL-1</strain>
        <tissue evidence="3">Whole seedling</tissue>
    </source>
</reference>
<dbReference type="PANTHER" id="PTHR33470">
    <property type="entry name" value="OS01G0164075 PROTEIN"/>
    <property type="match status" value="1"/>
</dbReference>
<keyword evidence="4" id="KW-1185">Reference proteome</keyword>
<dbReference type="STRING" id="210143.A0A1R3HPA7"/>
<name>A0A1R3HPA7_COCAP</name>